<evidence type="ECO:0000313" key="1">
    <source>
        <dbReference type="EMBL" id="CAG8741966.1"/>
    </source>
</evidence>
<feature type="non-terminal residue" evidence="1">
    <location>
        <position position="1"/>
    </location>
</feature>
<accession>A0ACA9Q9Z1</accession>
<feature type="non-terminal residue" evidence="1">
    <location>
        <position position="283"/>
    </location>
</feature>
<keyword evidence="2" id="KW-1185">Reference proteome</keyword>
<dbReference type="EMBL" id="CAJVPU010041647">
    <property type="protein sequence ID" value="CAG8741966.1"/>
    <property type="molecule type" value="Genomic_DNA"/>
</dbReference>
<protein>
    <submittedName>
        <fullName evidence="1">13224_t:CDS:1</fullName>
    </submittedName>
</protein>
<gene>
    <name evidence="1" type="ORF">DHETER_LOCUS14103</name>
</gene>
<sequence>DNLLKMALILLRARANIPVVICGEAGCGKTSLIGFLAAVVEVKFRVLSLHAGVQEDQIHEFMETSTQHAKNGQVWLFFDEINTCNHIGLLADLIAHRILSGRPIHWNIRLFAACNPYRLRKKSESSVGLEKNYQEQSKLVYQVHPLPNQILDYVWDYGILKPEDEREYIKIMVKSQIGIYPVLVDLLSESQKFIRNVEELYTVSLRDVKRAIKLVKWFQKSLKERSPVIRANRISLFMKHWSYPPKDNKKLIRCSFVLSLGLCYQSRLYDQDLRKKYRECMSR</sequence>
<comment type="caution">
    <text evidence="1">The sequence shown here is derived from an EMBL/GenBank/DDBJ whole genome shotgun (WGS) entry which is preliminary data.</text>
</comment>
<evidence type="ECO:0000313" key="2">
    <source>
        <dbReference type="Proteomes" id="UP000789702"/>
    </source>
</evidence>
<organism evidence="1 2">
    <name type="scientific">Dentiscutata heterogama</name>
    <dbReference type="NCBI Taxonomy" id="1316150"/>
    <lineage>
        <taxon>Eukaryota</taxon>
        <taxon>Fungi</taxon>
        <taxon>Fungi incertae sedis</taxon>
        <taxon>Mucoromycota</taxon>
        <taxon>Glomeromycotina</taxon>
        <taxon>Glomeromycetes</taxon>
        <taxon>Diversisporales</taxon>
        <taxon>Gigasporaceae</taxon>
        <taxon>Dentiscutata</taxon>
    </lineage>
</organism>
<name>A0ACA9Q9Z1_9GLOM</name>
<reference evidence="1" key="1">
    <citation type="submission" date="2021-06" db="EMBL/GenBank/DDBJ databases">
        <authorList>
            <person name="Kallberg Y."/>
            <person name="Tangrot J."/>
            <person name="Rosling A."/>
        </authorList>
    </citation>
    <scope>NUCLEOTIDE SEQUENCE</scope>
    <source>
        <strain evidence="1">IL203A</strain>
    </source>
</reference>
<dbReference type="Proteomes" id="UP000789702">
    <property type="component" value="Unassembled WGS sequence"/>
</dbReference>
<proteinExistence type="predicted"/>